<protein>
    <submittedName>
        <fullName evidence="2">Uncharacterized protein</fullName>
    </submittedName>
</protein>
<sequence length="176" mass="19505">MNSTPKLTIGKAIDQIIDALSSLDKKEQMTVINTVCSHLEFDKIPARAQPDIMPPAQTTSPASSPDQGSAARARSIDIRSLRETKQPDSARQMACLVAYYLQELAPQEEQKQTITTSDLERYFKQANFKLPTKLEQLLIDSKNAGYFDVVSRGEYKLTRVGYNLVAHSMPKSAKGG</sequence>
<comment type="caution">
    <text evidence="2">The sequence shown here is derived from an EMBL/GenBank/DDBJ whole genome shotgun (WGS) entry which is preliminary data.</text>
</comment>
<proteinExistence type="predicted"/>
<name>A0AA41WLX4_9RALS</name>
<organism evidence="2 3">
    <name type="scientific">Ralstonia chuxiongensis</name>
    <dbReference type="NCBI Taxonomy" id="2957504"/>
    <lineage>
        <taxon>Bacteria</taxon>
        <taxon>Pseudomonadati</taxon>
        <taxon>Pseudomonadota</taxon>
        <taxon>Betaproteobacteria</taxon>
        <taxon>Burkholderiales</taxon>
        <taxon>Burkholderiaceae</taxon>
        <taxon>Ralstonia</taxon>
    </lineage>
</organism>
<dbReference type="AlphaFoldDB" id="A0AA41WLX4"/>
<dbReference type="EMBL" id="JAMYWC010000001">
    <property type="protein sequence ID" value="MCP1171520.1"/>
    <property type="molecule type" value="Genomic_DNA"/>
</dbReference>
<evidence type="ECO:0000256" key="1">
    <source>
        <dbReference type="SAM" id="MobiDB-lite"/>
    </source>
</evidence>
<evidence type="ECO:0000313" key="3">
    <source>
        <dbReference type="Proteomes" id="UP001162793"/>
    </source>
</evidence>
<feature type="compositionally biased region" description="Low complexity" evidence="1">
    <location>
        <begin position="54"/>
        <end position="65"/>
    </location>
</feature>
<evidence type="ECO:0000313" key="2">
    <source>
        <dbReference type="EMBL" id="MCP1171520.1"/>
    </source>
</evidence>
<keyword evidence="3" id="KW-1185">Reference proteome</keyword>
<dbReference type="Proteomes" id="UP001162793">
    <property type="component" value="Unassembled WGS sequence"/>
</dbReference>
<dbReference type="RefSeq" id="WP_253535485.1">
    <property type="nucleotide sequence ID" value="NZ_JAMYWC010000001.1"/>
</dbReference>
<feature type="region of interest" description="Disordered" evidence="1">
    <location>
        <begin position="49"/>
        <end position="74"/>
    </location>
</feature>
<gene>
    <name evidence="2" type="ORF">NKG59_04085</name>
</gene>
<reference evidence="3" key="1">
    <citation type="journal article" date="2023" name="Front. Microbiol.">
        <title>Ralstonia chuxiongensis sp. nov., Ralstonia mojiangensis sp. nov., and Ralstonia soli sp. nov., isolated from tobacco fields, are three novel species in the family Burkholderiaceae.</title>
        <authorList>
            <person name="Lu C.H."/>
            <person name="Zhang Y.Y."/>
            <person name="Jiang N."/>
            <person name="Chen W."/>
            <person name="Shao X."/>
            <person name="Zhao Z.M."/>
            <person name="Lu W.L."/>
            <person name="Hu X."/>
            <person name="Xi Y.X."/>
            <person name="Zou S.Y."/>
            <person name="Wei Q.J."/>
            <person name="Lin Z.L."/>
            <person name="Gong L."/>
            <person name="Gai X.T."/>
            <person name="Zhang L.Q."/>
            <person name="Li J.Y."/>
            <person name="Jin Y."/>
            <person name="Xia Z.Y."/>
        </authorList>
    </citation>
    <scope>NUCLEOTIDE SEQUENCE [LARGE SCALE GENOMIC DNA]</scope>
    <source>
        <strain evidence="3">21YRMH01-3</strain>
    </source>
</reference>
<accession>A0AA41WLX4</accession>